<sequence>MGGMVMCTRGGGLGSGSGSGAGIEPMDEQTQDFISSEITRNILEQNPVIFGLVKERIIEILDERMGTLRTEIWAIVWAHTLSFCKFRACGAPEFFGEKDPIASRRWLAGMVNAFLSSFYPVGLNGWLRIMNLHSHLVEEFIIVGTTIGIRQDKPWCYQSCPDCHVKAVEIPDGNEDVKLYKCTNVVCNKSTKIHYSSLCTRRFCFYNLNYCKLHEWSICFRLGFSLSIYPLEHNFLKNKHLAFKVSVTKYNVRFQNSVYTI</sequence>
<dbReference type="EMBL" id="NBSK02000003">
    <property type="protein sequence ID" value="KAJ0216955.1"/>
    <property type="molecule type" value="Genomic_DNA"/>
</dbReference>
<evidence type="ECO:0000313" key="2">
    <source>
        <dbReference type="Proteomes" id="UP000235145"/>
    </source>
</evidence>
<organism evidence="1 2">
    <name type="scientific">Lactuca sativa</name>
    <name type="common">Garden lettuce</name>
    <dbReference type="NCBI Taxonomy" id="4236"/>
    <lineage>
        <taxon>Eukaryota</taxon>
        <taxon>Viridiplantae</taxon>
        <taxon>Streptophyta</taxon>
        <taxon>Embryophyta</taxon>
        <taxon>Tracheophyta</taxon>
        <taxon>Spermatophyta</taxon>
        <taxon>Magnoliopsida</taxon>
        <taxon>eudicotyledons</taxon>
        <taxon>Gunneridae</taxon>
        <taxon>Pentapetalae</taxon>
        <taxon>asterids</taxon>
        <taxon>campanulids</taxon>
        <taxon>Asterales</taxon>
        <taxon>Asteraceae</taxon>
        <taxon>Cichorioideae</taxon>
        <taxon>Cichorieae</taxon>
        <taxon>Lactucinae</taxon>
        <taxon>Lactuca</taxon>
    </lineage>
</organism>
<reference evidence="1 2" key="1">
    <citation type="journal article" date="2017" name="Nat. Commun.">
        <title>Genome assembly with in vitro proximity ligation data and whole-genome triplication in lettuce.</title>
        <authorList>
            <person name="Reyes-Chin-Wo S."/>
            <person name="Wang Z."/>
            <person name="Yang X."/>
            <person name="Kozik A."/>
            <person name="Arikit S."/>
            <person name="Song C."/>
            <person name="Xia L."/>
            <person name="Froenicke L."/>
            <person name="Lavelle D.O."/>
            <person name="Truco M.J."/>
            <person name="Xia R."/>
            <person name="Zhu S."/>
            <person name="Xu C."/>
            <person name="Xu H."/>
            <person name="Xu X."/>
            <person name="Cox K."/>
            <person name="Korf I."/>
            <person name="Meyers B.C."/>
            <person name="Michelmore R.W."/>
        </authorList>
    </citation>
    <scope>NUCLEOTIDE SEQUENCE [LARGE SCALE GENOMIC DNA]</scope>
    <source>
        <strain evidence="2">cv. Salinas</strain>
        <tissue evidence="1">Seedlings</tissue>
    </source>
</reference>
<gene>
    <name evidence="1" type="ORF">LSAT_V11C300113410</name>
</gene>
<dbReference type="InterPro" id="IPR012340">
    <property type="entry name" value="NA-bd_OB-fold"/>
</dbReference>
<accession>A0A9R1XJE9</accession>
<dbReference type="Proteomes" id="UP000235145">
    <property type="component" value="Unassembled WGS sequence"/>
</dbReference>
<evidence type="ECO:0000313" key="1">
    <source>
        <dbReference type="EMBL" id="KAJ0216955.1"/>
    </source>
</evidence>
<protein>
    <submittedName>
        <fullName evidence="1">Uncharacterized protein</fullName>
    </submittedName>
</protein>
<dbReference type="AlphaFoldDB" id="A0A9R1XJE9"/>
<proteinExistence type="predicted"/>
<name>A0A9R1XJE9_LACSA</name>
<comment type="caution">
    <text evidence="1">The sequence shown here is derived from an EMBL/GenBank/DDBJ whole genome shotgun (WGS) entry which is preliminary data.</text>
</comment>
<dbReference type="Gene3D" id="2.40.50.140">
    <property type="entry name" value="Nucleic acid-binding proteins"/>
    <property type="match status" value="1"/>
</dbReference>
<keyword evidence="2" id="KW-1185">Reference proteome</keyword>